<sequence length="116" mass="12898">MMPHTVQLQSYSGSSRYGESYADPVTITHVRVVPKSQLKTQLTFGFNAETIDFASMLFIDVSTSKQITDGAEQDLKIVPKEKDKVIFKGKEYVIQSADELLAGDKVHHYECGLNGV</sequence>
<proteinExistence type="predicted"/>
<organism evidence="1 2">
    <name type="scientific">Heyndrickxia coagulans DSM 1 = ATCC 7050</name>
    <dbReference type="NCBI Taxonomy" id="1121088"/>
    <lineage>
        <taxon>Bacteria</taxon>
        <taxon>Bacillati</taxon>
        <taxon>Bacillota</taxon>
        <taxon>Bacilli</taxon>
        <taxon>Bacillales</taxon>
        <taxon>Bacillaceae</taxon>
        <taxon>Heyndrickxia</taxon>
    </lineage>
</organism>
<dbReference type="InterPro" id="IPR019612">
    <property type="entry name" value="Minor_capsid_put"/>
</dbReference>
<dbReference type="RefSeq" id="WP_035176647.1">
    <property type="nucleotide sequence ID" value="NZ_ALAS01000214.1"/>
</dbReference>
<evidence type="ECO:0000313" key="1">
    <source>
        <dbReference type="EMBL" id="SHF86652.1"/>
    </source>
</evidence>
<reference evidence="1 2" key="1">
    <citation type="submission" date="2016-11" db="EMBL/GenBank/DDBJ databases">
        <authorList>
            <person name="Varghese N."/>
            <person name="Submissions S."/>
        </authorList>
    </citation>
    <scope>NUCLEOTIDE SEQUENCE [LARGE SCALE GENOMIC DNA]</scope>
    <source>
        <strain evidence="1 2">DSM 1</strain>
    </source>
</reference>
<evidence type="ECO:0000313" key="2">
    <source>
        <dbReference type="Proteomes" id="UP000184029"/>
    </source>
</evidence>
<accession>A0A8B4BX37</accession>
<dbReference type="Proteomes" id="UP000184029">
    <property type="component" value="Unassembled WGS sequence"/>
</dbReference>
<dbReference type="AlphaFoldDB" id="A0A8B4BX37"/>
<dbReference type="Pfam" id="PF10665">
    <property type="entry name" value="Minor_capsid_1"/>
    <property type="match status" value="1"/>
</dbReference>
<dbReference type="EMBL" id="FQUB01000082">
    <property type="protein sequence ID" value="SHF86652.1"/>
    <property type="molecule type" value="Genomic_DNA"/>
</dbReference>
<gene>
    <name evidence="1" type="ORF">SAMN02745208_02807</name>
</gene>
<name>A0A8B4BX37_HEYCO</name>
<comment type="caution">
    <text evidence="1">The sequence shown here is derived from an EMBL/GenBank/DDBJ whole genome shotgun (WGS) entry which is preliminary data.</text>
</comment>
<protein>
    <submittedName>
        <fullName evidence="1">Minor capsid protein</fullName>
    </submittedName>
</protein>